<dbReference type="PANTHER" id="PTHR43405:SF1">
    <property type="entry name" value="GLYCOSYL HYDROLASE DIGH"/>
    <property type="match status" value="1"/>
</dbReference>
<dbReference type="Proteomes" id="UP000483362">
    <property type="component" value="Unassembled WGS sequence"/>
</dbReference>
<organism evidence="4 5">
    <name type="scientific">Sodaliphilus pleomorphus</name>
    <dbReference type="NCBI Taxonomy" id="2606626"/>
    <lineage>
        <taxon>Bacteria</taxon>
        <taxon>Pseudomonadati</taxon>
        <taxon>Bacteroidota</taxon>
        <taxon>Bacteroidia</taxon>
        <taxon>Bacteroidales</taxon>
        <taxon>Muribaculaceae</taxon>
        <taxon>Sodaliphilus</taxon>
    </lineage>
</organism>
<feature type="domain" description="Dockerin" evidence="3">
    <location>
        <begin position="793"/>
        <end position="858"/>
    </location>
</feature>
<keyword evidence="5" id="KW-1185">Reference proteome</keyword>
<evidence type="ECO:0000259" key="3">
    <source>
        <dbReference type="PROSITE" id="PS51766"/>
    </source>
</evidence>
<protein>
    <submittedName>
        <fullName evidence="4">Family 10 glycosylhydrolase</fullName>
    </submittedName>
</protein>
<sequence length="862" mass="95013">MKTKITLLLLLALALLLPATAQVKREQRGVWMSAFVGDWPSTPITTANQKVLKATCQKMLDTLAANNMNTVYYHVRAMSDAMYNSAYEPWSSYVSGTRGVAPAFDPLAWIVQEGHKRGIEIYAWVNPYRYAPKSTKWGESPLDYINTHPDWLMTTDYETCLNPGIDSVRQRVVDVCRDIITKYDVDGLVFDDYFYNQDGSPMDLDSAQYNAYKRGGGTMSQADWRRENVNKMVHDVNAMIKQVKPWVRFGIGPAGVVCTSPEVAAKYGVDPSPGRDWQYDQIYSDPMAWITRGTVDFMSPQVYWNTAGNYDEVTTWWGRIGKKFNRHVYISQTCSSVGKTGWDFDEMCKQVDVARQAGCQGMIYFKYTTWRYNNHTIDGKVWGLREYLKKHSFTTRSLSPAVTWQKTPQSYGAVTGSKIDGDTLSWDSIPNVRYVVYATPDSVADSQFSCQPQYLLGITYSPRYVVKPAYRSGYRYAVTVLDRWEREYAPVLAGATASQAPKPQLTTPADGATVTLLSHLKWQGNGSIYKLNIYSNPGLDTLVAQVETSAASYPLASLTALQQGKTYYWQVTASGLNLTESTSDVHRFTIAPLSITSPASGATAVDLTPAIAWTAAGDSTVYTLIVSDNADLKAPVVAISTTHTSYTVPAFKLAGGTTYYAQVTAREGTDSVASSIMSFTTRDVALTAPLLVTPAVDSLTLYSNSRIAVEPQAGAQSLRIEMSTSTSFPPRSSYKATIAGSFESIPLGQINGVGKPVDGKRYYVRARYAYLTAATGTTVQYTPYSLVRTFTYRDCRQGDVNSDGVVNVSDVTTLINMILGTTATDATVADLNADGTINVSDVTTLINFILSGSDDDKILKNN</sequence>
<dbReference type="GO" id="GO:0004553">
    <property type="term" value="F:hydrolase activity, hydrolyzing O-glycosyl compounds"/>
    <property type="evidence" value="ECO:0007669"/>
    <property type="project" value="InterPro"/>
</dbReference>
<evidence type="ECO:0000256" key="2">
    <source>
        <dbReference type="SAM" id="SignalP"/>
    </source>
</evidence>
<dbReference type="PANTHER" id="PTHR43405">
    <property type="entry name" value="GLYCOSYL HYDROLASE DIGH"/>
    <property type="match status" value="1"/>
</dbReference>
<dbReference type="InterPro" id="IPR036439">
    <property type="entry name" value="Dockerin_dom_sf"/>
</dbReference>
<dbReference type="SUPFAM" id="SSF51445">
    <property type="entry name" value="(Trans)glycosidases"/>
    <property type="match status" value="1"/>
</dbReference>
<dbReference type="InterPro" id="IPR002105">
    <property type="entry name" value="Dockerin_1_rpt"/>
</dbReference>
<evidence type="ECO:0000256" key="1">
    <source>
        <dbReference type="ARBA" id="ARBA00022729"/>
    </source>
</evidence>
<dbReference type="InterPro" id="IPR013783">
    <property type="entry name" value="Ig-like_fold"/>
</dbReference>
<reference evidence="4 5" key="1">
    <citation type="submission" date="2019-08" db="EMBL/GenBank/DDBJ databases">
        <title>In-depth cultivation of the pig gut microbiome towards novel bacterial diversity and tailored functional studies.</title>
        <authorList>
            <person name="Wylensek D."/>
            <person name="Hitch T.C.A."/>
            <person name="Clavel T."/>
        </authorList>
    </citation>
    <scope>NUCLEOTIDE SEQUENCE [LARGE SCALE GENOMIC DNA]</scope>
    <source>
        <strain evidence="4 5">Oil-RF-744-WCA-WT-10</strain>
    </source>
</reference>
<name>A0A6L5XGN3_9BACT</name>
<dbReference type="InterPro" id="IPR003790">
    <property type="entry name" value="GHL10"/>
</dbReference>
<keyword evidence="1 2" id="KW-0732">Signal</keyword>
<dbReference type="InterPro" id="IPR017853">
    <property type="entry name" value="GH"/>
</dbReference>
<feature type="chain" id="PRO_5026737789" evidence="2">
    <location>
        <begin position="22"/>
        <end position="862"/>
    </location>
</feature>
<feature type="signal peptide" evidence="2">
    <location>
        <begin position="1"/>
        <end position="21"/>
    </location>
</feature>
<dbReference type="RefSeq" id="WP_154328059.1">
    <property type="nucleotide sequence ID" value="NZ_CP045696.1"/>
</dbReference>
<dbReference type="EMBL" id="VULT01000028">
    <property type="protein sequence ID" value="MSS18643.1"/>
    <property type="molecule type" value="Genomic_DNA"/>
</dbReference>
<dbReference type="Pfam" id="PF02638">
    <property type="entry name" value="GHL10"/>
    <property type="match status" value="1"/>
</dbReference>
<dbReference type="InterPro" id="IPR016134">
    <property type="entry name" value="Dockerin_dom"/>
</dbReference>
<gene>
    <name evidence="4" type="ORF">FYJ29_12890</name>
</gene>
<dbReference type="Gene3D" id="3.20.20.80">
    <property type="entry name" value="Glycosidases"/>
    <property type="match status" value="1"/>
</dbReference>
<dbReference type="InterPro" id="IPR018247">
    <property type="entry name" value="EF_Hand_1_Ca_BS"/>
</dbReference>
<dbReference type="GO" id="GO:0000272">
    <property type="term" value="P:polysaccharide catabolic process"/>
    <property type="evidence" value="ECO:0007669"/>
    <property type="project" value="InterPro"/>
</dbReference>
<keyword evidence="4" id="KW-0378">Hydrolase</keyword>
<evidence type="ECO:0000313" key="4">
    <source>
        <dbReference type="EMBL" id="MSS18643.1"/>
    </source>
</evidence>
<dbReference type="SUPFAM" id="SSF63446">
    <property type="entry name" value="Type I dockerin domain"/>
    <property type="match status" value="1"/>
</dbReference>
<comment type="caution">
    <text evidence="4">The sequence shown here is derived from an EMBL/GenBank/DDBJ whole genome shotgun (WGS) entry which is preliminary data.</text>
</comment>
<dbReference type="Pfam" id="PF00404">
    <property type="entry name" value="Dockerin_1"/>
    <property type="match status" value="1"/>
</dbReference>
<dbReference type="AlphaFoldDB" id="A0A6L5XGN3"/>
<dbReference type="PROSITE" id="PS51766">
    <property type="entry name" value="DOCKERIN"/>
    <property type="match status" value="1"/>
</dbReference>
<dbReference type="InterPro" id="IPR052177">
    <property type="entry name" value="Divisome_Glycosyl_Hydrolase"/>
</dbReference>
<dbReference type="CDD" id="cd14256">
    <property type="entry name" value="Dockerin_I"/>
    <property type="match status" value="1"/>
</dbReference>
<proteinExistence type="predicted"/>
<dbReference type="PROSITE" id="PS00018">
    <property type="entry name" value="EF_HAND_1"/>
    <property type="match status" value="2"/>
</dbReference>
<accession>A0A6L5XGN3</accession>
<dbReference type="Gene3D" id="1.10.1330.10">
    <property type="entry name" value="Dockerin domain"/>
    <property type="match status" value="1"/>
</dbReference>
<dbReference type="Gene3D" id="2.60.40.10">
    <property type="entry name" value="Immunoglobulins"/>
    <property type="match status" value="2"/>
</dbReference>
<evidence type="ECO:0000313" key="5">
    <source>
        <dbReference type="Proteomes" id="UP000483362"/>
    </source>
</evidence>